<dbReference type="InterPro" id="IPR002560">
    <property type="entry name" value="Transposase_DDE"/>
</dbReference>
<feature type="domain" description="Transposase IS204/IS1001/IS1096/IS1165 zinc-finger" evidence="2">
    <location>
        <begin position="40"/>
        <end position="83"/>
    </location>
</feature>
<dbReference type="Pfam" id="PF14690">
    <property type="entry name" value="Zn_ribbon_ISL3"/>
    <property type="match status" value="1"/>
</dbReference>
<dbReference type="KEGG" id="lsw:GTO87_01695"/>
<evidence type="ECO:0000313" key="3">
    <source>
        <dbReference type="EMBL" id="QLL77443.1"/>
    </source>
</evidence>
<dbReference type="Proteomes" id="UP000510886">
    <property type="component" value="Chromosome"/>
</dbReference>
<protein>
    <submittedName>
        <fullName evidence="3">ISL3 family transposase</fullName>
    </submittedName>
</protein>
<accession>A0A7H9EIB1</accession>
<dbReference type="SUPFAM" id="SSF46689">
    <property type="entry name" value="Homeodomain-like"/>
    <property type="match status" value="1"/>
</dbReference>
<evidence type="ECO:0000259" key="2">
    <source>
        <dbReference type="Pfam" id="PF14690"/>
    </source>
</evidence>
<name>A0A7H9EIB1_9LACO</name>
<organism evidence="3 4">
    <name type="scientific">Ligilactobacillus saerimneri</name>
    <dbReference type="NCBI Taxonomy" id="228229"/>
    <lineage>
        <taxon>Bacteria</taxon>
        <taxon>Bacillati</taxon>
        <taxon>Bacillota</taxon>
        <taxon>Bacilli</taxon>
        <taxon>Lactobacillales</taxon>
        <taxon>Lactobacillaceae</taxon>
        <taxon>Ligilactobacillus</taxon>
    </lineage>
</organism>
<gene>
    <name evidence="3" type="ORF">GTO87_01695</name>
</gene>
<proteinExistence type="predicted"/>
<dbReference type="Pfam" id="PF01610">
    <property type="entry name" value="DDE_Tnp_ISL3"/>
    <property type="match status" value="1"/>
</dbReference>
<dbReference type="RefSeq" id="WP_180849299.1">
    <property type="nucleotide sequence ID" value="NZ_CP047418.1"/>
</dbReference>
<dbReference type="PANTHER" id="PTHR33498:SF1">
    <property type="entry name" value="TRANSPOSASE FOR INSERTION SEQUENCE ELEMENT IS1557"/>
    <property type="match status" value="1"/>
</dbReference>
<dbReference type="PANTHER" id="PTHR33498">
    <property type="entry name" value="TRANSPOSASE FOR INSERTION SEQUENCE ELEMENT IS1557"/>
    <property type="match status" value="1"/>
</dbReference>
<evidence type="ECO:0000259" key="1">
    <source>
        <dbReference type="Pfam" id="PF01610"/>
    </source>
</evidence>
<dbReference type="InterPro" id="IPR047951">
    <property type="entry name" value="Transpos_ISL3"/>
</dbReference>
<reference evidence="3 4" key="1">
    <citation type="submission" date="2020-01" db="EMBL/GenBank/DDBJ databases">
        <title>Complete and circular genome sequences of six lactobacillus isolates from horses.</title>
        <authorList>
            <person name="Hassan H.M."/>
        </authorList>
    </citation>
    <scope>NUCLEOTIDE SEQUENCE [LARGE SCALE GENOMIC DNA]</scope>
    <source>
        <strain evidence="3 4">1A</strain>
    </source>
</reference>
<sequence>MLKALGITDPNIELLDYSEEIIRGERKKIIAARLTCPCERCPYCGFMTVIKNGSRLTTVRLPALDYVRCELHLRKQRFLCKNCGSTWGPEPILAKKNNTLSQLLRHNIIAMTYEGLPMTTIAKMVHCSPSSVSRIFNEFVQPRQRLAVLPKHLCFDKFRSVGPQISFICCDATHEHQVVTILPNRLTKTITTYFLNRYSLPERERVQSVVVDLNAQYATFIPRIFPNAQIIIDRFHIVQMAGRALVQTRVQLHKQISDHRSREYKILKSHWRLFQKNEHEIDDSKVAYLHGVNEYMTQRNALDLIFTNHPQFHVVYQTYQALINAVAEHDAPAFMKLITTYTPNRSVMDQVIISLKHAPKYVLNGVTSTLSNGPIEGLICKIKTLKKACYGFRNPLNFFKRIDCILK</sequence>
<dbReference type="InterPro" id="IPR009057">
    <property type="entry name" value="Homeodomain-like_sf"/>
</dbReference>
<feature type="domain" description="Transposase IS204/IS1001/IS1096/IS1165 DDE" evidence="1">
    <location>
        <begin position="165"/>
        <end position="402"/>
    </location>
</feature>
<evidence type="ECO:0000313" key="4">
    <source>
        <dbReference type="Proteomes" id="UP000510886"/>
    </source>
</evidence>
<dbReference type="EMBL" id="CP047418">
    <property type="protein sequence ID" value="QLL77443.1"/>
    <property type="molecule type" value="Genomic_DNA"/>
</dbReference>
<dbReference type="InterPro" id="IPR029261">
    <property type="entry name" value="Transposase_Znf"/>
</dbReference>
<dbReference type="NCBIfam" id="NF033550">
    <property type="entry name" value="transpos_ISL3"/>
    <property type="match status" value="1"/>
</dbReference>
<dbReference type="AlphaFoldDB" id="A0A7H9EIB1"/>